<proteinExistence type="predicted"/>
<keyword evidence="1" id="KW-0378">Hydrolase</keyword>
<dbReference type="InterPro" id="IPR000086">
    <property type="entry name" value="NUDIX_hydrolase_dom"/>
</dbReference>
<dbReference type="PROSITE" id="PS00893">
    <property type="entry name" value="NUDIX_BOX"/>
    <property type="match status" value="1"/>
</dbReference>
<gene>
    <name evidence="3" type="ORF">GCM10009430_47680</name>
</gene>
<dbReference type="Gene3D" id="3.90.79.10">
    <property type="entry name" value="Nucleoside Triphosphate Pyrophosphohydrolase"/>
    <property type="match status" value="1"/>
</dbReference>
<evidence type="ECO:0000259" key="2">
    <source>
        <dbReference type="PROSITE" id="PS51462"/>
    </source>
</evidence>
<protein>
    <submittedName>
        <fullName evidence="3">NUDIX domain-containing protein</fullName>
    </submittedName>
</protein>
<comment type="caution">
    <text evidence="3">The sequence shown here is derived from an EMBL/GenBank/DDBJ whole genome shotgun (WGS) entry which is preliminary data.</text>
</comment>
<dbReference type="CDD" id="cd04692">
    <property type="entry name" value="NUDIX_Hydrolase"/>
    <property type="match status" value="1"/>
</dbReference>
<dbReference type="PROSITE" id="PS51462">
    <property type="entry name" value="NUDIX"/>
    <property type="match status" value="1"/>
</dbReference>
<dbReference type="EMBL" id="BAAAGE010000008">
    <property type="protein sequence ID" value="GAA0733489.1"/>
    <property type="molecule type" value="Genomic_DNA"/>
</dbReference>
<evidence type="ECO:0000313" key="3">
    <source>
        <dbReference type="EMBL" id="GAA0733489.1"/>
    </source>
</evidence>
<dbReference type="SUPFAM" id="SSF55811">
    <property type="entry name" value="Nudix"/>
    <property type="match status" value="1"/>
</dbReference>
<name>A0ABN1JA16_9FLAO</name>
<evidence type="ECO:0000313" key="4">
    <source>
        <dbReference type="Proteomes" id="UP001501758"/>
    </source>
</evidence>
<dbReference type="PANTHER" id="PTHR10885:SF20">
    <property type="entry name" value="NUDIX HYDROLASE DOMAIN-CONTAINING PROTEIN"/>
    <property type="match status" value="1"/>
</dbReference>
<dbReference type="InterPro" id="IPR020084">
    <property type="entry name" value="NUDIX_hydrolase_CS"/>
</dbReference>
<evidence type="ECO:0000256" key="1">
    <source>
        <dbReference type="ARBA" id="ARBA00022801"/>
    </source>
</evidence>
<dbReference type="PANTHER" id="PTHR10885">
    <property type="entry name" value="ISOPENTENYL-DIPHOSPHATE DELTA-ISOMERASE"/>
    <property type="match status" value="1"/>
</dbReference>
<dbReference type="Pfam" id="PF00293">
    <property type="entry name" value="NUDIX"/>
    <property type="match status" value="1"/>
</dbReference>
<organism evidence="3 4">
    <name type="scientific">Aquimarina litoralis</name>
    <dbReference type="NCBI Taxonomy" id="584605"/>
    <lineage>
        <taxon>Bacteria</taxon>
        <taxon>Pseudomonadati</taxon>
        <taxon>Bacteroidota</taxon>
        <taxon>Flavobacteriia</taxon>
        <taxon>Flavobacteriales</taxon>
        <taxon>Flavobacteriaceae</taxon>
        <taxon>Aquimarina</taxon>
    </lineage>
</organism>
<keyword evidence="4" id="KW-1185">Reference proteome</keyword>
<feature type="domain" description="Nudix hydrolase" evidence="2">
    <location>
        <begin position="41"/>
        <end position="188"/>
    </location>
</feature>
<reference evidence="3 4" key="1">
    <citation type="journal article" date="2019" name="Int. J. Syst. Evol. Microbiol.">
        <title>The Global Catalogue of Microorganisms (GCM) 10K type strain sequencing project: providing services to taxonomists for standard genome sequencing and annotation.</title>
        <authorList>
            <consortium name="The Broad Institute Genomics Platform"/>
            <consortium name="The Broad Institute Genome Sequencing Center for Infectious Disease"/>
            <person name="Wu L."/>
            <person name="Ma J."/>
        </authorList>
    </citation>
    <scope>NUCLEOTIDE SEQUENCE [LARGE SCALE GENOMIC DNA]</scope>
    <source>
        <strain evidence="3 4">JCM 15974</strain>
    </source>
</reference>
<dbReference type="InterPro" id="IPR015797">
    <property type="entry name" value="NUDIX_hydrolase-like_dom_sf"/>
</dbReference>
<accession>A0ABN1JA16</accession>
<dbReference type="Proteomes" id="UP001501758">
    <property type="component" value="Unassembled WGS sequence"/>
</dbReference>
<sequence>MIKDNFIVLSKIMDEFIDIVNEEGIFTGEIRLKSEAHKLGLYHSSVHIWLYTYKGEVLIQKRALDKDTYPGLWDISVAGHIGTGESPENAALREIQEEIGYTIASADLEFIGKYLAEKKPNPVIIDNEFHYIYLTRLTKSIKDLKIQKEEVHSIKLIPLNLLKKELLEPIKKKEYVPHDVDYYDFVLNEIENRFNQ</sequence>